<name>A0A5E4ADV5_MARMO</name>
<comment type="caution">
    <text evidence="1">The sequence shown here is derived from an EMBL/GenBank/DDBJ whole genome shotgun (WGS) entry which is preliminary data.</text>
</comment>
<dbReference type="AlphaFoldDB" id="A0A5E4ADV5"/>
<protein>
    <submittedName>
        <fullName evidence="1">Uncharacterized protein</fullName>
    </submittedName>
</protein>
<organism evidence="1">
    <name type="scientific">Marmota monax</name>
    <name type="common">Woodchuck</name>
    <dbReference type="NCBI Taxonomy" id="9995"/>
    <lineage>
        <taxon>Eukaryota</taxon>
        <taxon>Metazoa</taxon>
        <taxon>Chordata</taxon>
        <taxon>Craniata</taxon>
        <taxon>Vertebrata</taxon>
        <taxon>Euteleostomi</taxon>
        <taxon>Mammalia</taxon>
        <taxon>Eutheria</taxon>
        <taxon>Euarchontoglires</taxon>
        <taxon>Glires</taxon>
        <taxon>Rodentia</taxon>
        <taxon>Sciuromorpha</taxon>
        <taxon>Sciuridae</taxon>
        <taxon>Xerinae</taxon>
        <taxon>Marmotini</taxon>
        <taxon>Marmota</taxon>
    </lineage>
</organism>
<dbReference type="EMBL" id="CABDUW010000041">
    <property type="protein sequence ID" value="VTJ54831.1"/>
    <property type="molecule type" value="Genomic_DNA"/>
</dbReference>
<gene>
    <name evidence="1" type="ORF">MONAX_5E029176</name>
</gene>
<evidence type="ECO:0000313" key="1">
    <source>
        <dbReference type="EMBL" id="VTJ54831.1"/>
    </source>
</evidence>
<sequence length="154" mass="17602">MTLFSLLVFFFQMEKHPILQRGPQAGTLHLKLLLVGFRGRCAPGRANQCQGGWDWSDAKIRGRQQCLADRAGRQNRSPPVTRPHTPLVGTMPFFKCVLFHRYTHFLILQCDLITPKQILKESFAFSEMMDMFSLYSETAECEAGSQRDALYSSQ</sequence>
<accession>A0A5E4ADV5</accession>
<reference evidence="1" key="1">
    <citation type="submission" date="2019-04" db="EMBL/GenBank/DDBJ databases">
        <authorList>
            <person name="Alioto T."/>
            <person name="Alioto T."/>
        </authorList>
    </citation>
    <scope>NUCLEOTIDE SEQUENCE [LARGE SCALE GENOMIC DNA]</scope>
</reference>
<proteinExistence type="predicted"/>